<evidence type="ECO:0000259" key="1">
    <source>
        <dbReference type="Pfam" id="PF13643"/>
    </source>
</evidence>
<protein>
    <recommendedName>
        <fullName evidence="1">DUF4145 domain-containing protein</fullName>
    </recommendedName>
</protein>
<evidence type="ECO:0000313" key="2">
    <source>
        <dbReference type="EMBL" id="ANP73018.1"/>
    </source>
</evidence>
<evidence type="ECO:0000313" key="3">
    <source>
        <dbReference type="Proteomes" id="UP000092582"/>
    </source>
</evidence>
<proteinExistence type="predicted"/>
<dbReference type="KEGG" id="cart:PA27867_2066"/>
<dbReference type="InterPro" id="IPR025285">
    <property type="entry name" value="DUF4145"/>
</dbReference>
<dbReference type="AlphaFoldDB" id="A0A1B1BKH4"/>
<dbReference type="Proteomes" id="UP000092582">
    <property type="component" value="Chromosome 1"/>
</dbReference>
<keyword evidence="3" id="KW-1185">Reference proteome</keyword>
<reference evidence="2 3" key="1">
    <citation type="submission" date="2016-06" db="EMBL/GenBank/DDBJ databases">
        <title>Genome sequencing of Cryobacterium arcticum PAMC 27867.</title>
        <authorList>
            <person name="Lee J."/>
            <person name="Kim O.-S."/>
        </authorList>
    </citation>
    <scope>NUCLEOTIDE SEQUENCE [LARGE SCALE GENOMIC DNA]</scope>
    <source>
        <strain evidence="2 3">PAMC 27867</strain>
    </source>
</reference>
<dbReference type="RefSeq" id="WP_167550837.1">
    <property type="nucleotide sequence ID" value="NZ_CP016282.1"/>
</dbReference>
<name>A0A1B1BKH4_9MICO</name>
<accession>A0A1B1BKH4</accession>
<gene>
    <name evidence="2" type="ORF">PA27867_2066</name>
</gene>
<dbReference type="EMBL" id="CP016282">
    <property type="protein sequence ID" value="ANP73018.1"/>
    <property type="molecule type" value="Genomic_DNA"/>
</dbReference>
<dbReference type="Pfam" id="PF13643">
    <property type="entry name" value="DUF4145"/>
    <property type="match status" value="1"/>
</dbReference>
<sequence>MLNNASNILMDTANIVVWHPTFVSSREFPDVPIHVARCASEAFQAAGIGAFIAAILMARTTIEATAKSQAITKGNLIAKIDAMASAQLIRPALREAAHAIRHLGNDMAHGDIEDPPAQVDAEDVLKLMAMILTEVFEAAALTKAIMERRAQ</sequence>
<organism evidence="2 3">
    <name type="scientific">Cryobacterium arcticum</name>
    <dbReference type="NCBI Taxonomy" id="670052"/>
    <lineage>
        <taxon>Bacteria</taxon>
        <taxon>Bacillati</taxon>
        <taxon>Actinomycetota</taxon>
        <taxon>Actinomycetes</taxon>
        <taxon>Micrococcales</taxon>
        <taxon>Microbacteriaceae</taxon>
        <taxon>Cryobacterium</taxon>
    </lineage>
</organism>
<feature type="domain" description="DUF4145" evidence="1">
    <location>
        <begin position="41"/>
        <end position="128"/>
    </location>
</feature>